<evidence type="ECO:0000313" key="2">
    <source>
        <dbReference type="Proteomes" id="UP000070401"/>
    </source>
</evidence>
<dbReference type="Proteomes" id="UP000070401">
    <property type="component" value="Unassembled WGS sequence"/>
</dbReference>
<keyword evidence="2" id="KW-1185">Reference proteome</keyword>
<protein>
    <submittedName>
        <fullName evidence="1">Toxin-antitoxin system, toxin component, RelE family</fullName>
    </submittedName>
</protein>
<reference evidence="2" key="1">
    <citation type="submission" date="2016-01" db="EMBL/GenBank/DDBJ databases">
        <authorList>
            <person name="Mitreva M."/>
            <person name="Pepin K.H."/>
            <person name="Mihindukulasuriya K.A."/>
            <person name="Fulton R."/>
            <person name="Fronick C."/>
            <person name="O'Laughlin M."/>
            <person name="Miner T."/>
            <person name="Herter B."/>
            <person name="Rosa B.A."/>
            <person name="Cordes M."/>
            <person name="Tomlinson C."/>
            <person name="Wollam A."/>
            <person name="Palsikar V.B."/>
            <person name="Mardis E.R."/>
            <person name="Wilson R.K."/>
        </authorList>
    </citation>
    <scope>NUCLEOTIDE SEQUENCE [LARGE SCALE GENOMIC DNA]</scope>
    <source>
        <strain evidence="2">MJR7757B</strain>
    </source>
</reference>
<dbReference type="InterPro" id="IPR035093">
    <property type="entry name" value="RelE/ParE_toxin_dom_sf"/>
</dbReference>
<organism evidence="1 2">
    <name type="scientific">Fusobacterium nucleatum</name>
    <dbReference type="NCBI Taxonomy" id="851"/>
    <lineage>
        <taxon>Bacteria</taxon>
        <taxon>Fusobacteriati</taxon>
        <taxon>Fusobacteriota</taxon>
        <taxon>Fusobacteriia</taxon>
        <taxon>Fusobacteriales</taxon>
        <taxon>Fusobacteriaceae</taxon>
        <taxon>Fusobacterium</taxon>
    </lineage>
</organism>
<accession>A0A133PC22</accession>
<dbReference type="Gene3D" id="3.30.2310.20">
    <property type="entry name" value="RelE-like"/>
    <property type="match status" value="1"/>
</dbReference>
<name>A0A133PC22_FUSNU</name>
<dbReference type="SUPFAM" id="SSF143011">
    <property type="entry name" value="RelE-like"/>
    <property type="match status" value="1"/>
</dbReference>
<dbReference type="AlphaFoldDB" id="A0A133PC22"/>
<dbReference type="PATRIC" id="fig|851.8.peg.176"/>
<proteinExistence type="predicted"/>
<dbReference type="EMBL" id="LRPY01000018">
    <property type="protein sequence ID" value="KXA26021.1"/>
    <property type="molecule type" value="Genomic_DNA"/>
</dbReference>
<evidence type="ECO:0000313" key="1">
    <source>
        <dbReference type="EMBL" id="KXA26021.1"/>
    </source>
</evidence>
<comment type="caution">
    <text evidence="1">The sequence shown here is derived from an EMBL/GenBank/DDBJ whole genome shotgun (WGS) entry which is preliminary data.</text>
</comment>
<dbReference type="RefSeq" id="WP_060797750.1">
    <property type="nucleotide sequence ID" value="NZ_KQ956619.1"/>
</dbReference>
<gene>
    <name evidence="1" type="ORF">HMPREF3221_00176</name>
</gene>
<sequence length="98" mass="11687">MFKDNVDEIELIIRYSRLVEKFFEKHLEVGNQFLKNLEAFYIGKEKNIDIKKLKGTIIPQYRMRIGSYRVIFTVNKESIKVYSIYVEKAGSRGEIYKN</sequence>